<gene>
    <name evidence="6" type="ORF">SEA_WRIGHTON_12</name>
</gene>
<keyword evidence="7" id="KW-1185">Reference proteome</keyword>
<dbReference type="Proteomes" id="UP000241007">
    <property type="component" value="Segment"/>
</dbReference>
<name>A0A2H4PI41_9CAUD</name>
<sequence>MAVNGADIADWAKQWTGTPYVWGGNSLSGGVDCSGLVQQVYKHFGINVSRTTYSQIGEGKSVGMNELQAGDMVFFDTNPGVKGPDHVGIYLGGGKMIHAPRPGKPVEIASLASGYYQNAFMGGRRVSGIQGGGKAGGWDPTDTKKLSPEELAASYGWAYSFLKGNSELRGLFDDAVDGSWSPDKFQAKLRNTKWWKKNSDTMRKAAMEKQTDPATWEAKLSATKVQVAQLAAEIGAAIPSSKLSKIAEQVLKTGLDEGGLRNILGSYITFQKDAGTLNGLAGQYEQSVREFAYNMGVSLDKQTIKNQAQLIMRGMATEQDFKSQIVNQAASMFPTYRAQLEAGQTMMDIASPYIQTMAEDLDIPYTSIKVTDPLIKQALNGVNQQGKPVGMDQTTFRTMLRNDPRWGKTSLAQDSVMTTGLKVLRDMGLVGNGGQ</sequence>
<evidence type="ECO:0000256" key="3">
    <source>
        <dbReference type="ARBA" id="ARBA00022801"/>
    </source>
</evidence>
<evidence type="ECO:0000256" key="2">
    <source>
        <dbReference type="ARBA" id="ARBA00022670"/>
    </source>
</evidence>
<evidence type="ECO:0000256" key="4">
    <source>
        <dbReference type="ARBA" id="ARBA00022807"/>
    </source>
</evidence>
<keyword evidence="2" id="KW-0645">Protease</keyword>
<proteinExistence type="inferred from homology"/>
<reference evidence="6 7" key="1">
    <citation type="submission" date="2017-11" db="EMBL/GenBank/DDBJ databases">
        <authorList>
            <person name="Keri A.G."/>
            <person name="Ahn S.H."/>
            <person name="Alvarado I.A."/>
            <person name="Hartigan K.A."/>
            <person name="Shaffer C.D."/>
            <person name="Weston-Hafer K.A."/>
            <person name="Russell D.A."/>
            <person name="Pope W.H."/>
            <person name="Jacobs-Sera D."/>
            <person name="Hendrix R.W."/>
            <person name="Hatfull G.F."/>
        </authorList>
    </citation>
    <scope>NUCLEOTIDE SEQUENCE [LARGE SCALE GENOMIC DNA]</scope>
</reference>
<dbReference type="Pfam" id="PF00877">
    <property type="entry name" value="NLPC_P60"/>
    <property type="match status" value="1"/>
</dbReference>
<dbReference type="PANTHER" id="PTHR47053:SF1">
    <property type="entry name" value="MUREIN DD-ENDOPEPTIDASE MEPH-RELATED"/>
    <property type="match status" value="1"/>
</dbReference>
<comment type="similarity">
    <text evidence="1">Belongs to the peptidase C40 family.</text>
</comment>
<evidence type="ECO:0000313" key="6">
    <source>
        <dbReference type="EMBL" id="ATW62469.1"/>
    </source>
</evidence>
<dbReference type="PROSITE" id="PS51935">
    <property type="entry name" value="NLPC_P60"/>
    <property type="match status" value="1"/>
</dbReference>
<dbReference type="InterPro" id="IPR000064">
    <property type="entry name" value="NLP_P60_dom"/>
</dbReference>
<dbReference type="EMBL" id="MG515223">
    <property type="protein sequence ID" value="ATW62469.1"/>
    <property type="molecule type" value="Genomic_DNA"/>
</dbReference>
<evidence type="ECO:0000313" key="7">
    <source>
        <dbReference type="Proteomes" id="UP000241007"/>
    </source>
</evidence>
<evidence type="ECO:0000256" key="1">
    <source>
        <dbReference type="ARBA" id="ARBA00007074"/>
    </source>
</evidence>
<dbReference type="SUPFAM" id="SSF54001">
    <property type="entry name" value="Cysteine proteinases"/>
    <property type="match status" value="1"/>
</dbReference>
<dbReference type="InterPro" id="IPR051202">
    <property type="entry name" value="Peptidase_C40"/>
</dbReference>
<dbReference type="PANTHER" id="PTHR47053">
    <property type="entry name" value="MUREIN DD-ENDOPEPTIDASE MEPH-RELATED"/>
    <property type="match status" value="1"/>
</dbReference>
<keyword evidence="4" id="KW-0788">Thiol protease</keyword>
<dbReference type="Gene3D" id="3.90.1720.10">
    <property type="entry name" value="endopeptidase domain like (from Nostoc punctiforme)"/>
    <property type="match status" value="1"/>
</dbReference>
<dbReference type="GO" id="GO:0008234">
    <property type="term" value="F:cysteine-type peptidase activity"/>
    <property type="evidence" value="ECO:0007669"/>
    <property type="project" value="UniProtKB-KW"/>
</dbReference>
<keyword evidence="3" id="KW-0378">Hydrolase</keyword>
<accession>A0A2H4PI41</accession>
<evidence type="ECO:0000259" key="5">
    <source>
        <dbReference type="PROSITE" id="PS51935"/>
    </source>
</evidence>
<protein>
    <submittedName>
        <fullName evidence="6">Minor tail protein</fullName>
    </submittedName>
</protein>
<dbReference type="GO" id="GO:0001897">
    <property type="term" value="P:symbiont-mediated cytolysis of host cell"/>
    <property type="evidence" value="ECO:0007669"/>
    <property type="project" value="UniProtKB-ARBA"/>
</dbReference>
<dbReference type="InterPro" id="IPR038765">
    <property type="entry name" value="Papain-like_cys_pep_sf"/>
</dbReference>
<feature type="domain" description="NlpC/P60" evidence="5">
    <location>
        <begin position="2"/>
        <end position="127"/>
    </location>
</feature>
<dbReference type="GO" id="GO:0006508">
    <property type="term" value="P:proteolysis"/>
    <property type="evidence" value="ECO:0007669"/>
    <property type="project" value="UniProtKB-KW"/>
</dbReference>
<organism evidence="6 7">
    <name type="scientific">Streptomyces phage WRightOn</name>
    <dbReference type="NCBI Taxonomy" id="2053723"/>
    <lineage>
        <taxon>Viruses</taxon>
        <taxon>Duplodnaviria</taxon>
        <taxon>Heunggongvirae</taxon>
        <taxon>Uroviricota</taxon>
        <taxon>Caudoviricetes</taxon>
        <taxon>Beephvirinae</taxon>
        <taxon>Manuelvirus</taxon>
        <taxon>Manuelvirus wrighton</taxon>
    </lineage>
</organism>